<reference evidence="7 8" key="1">
    <citation type="submission" date="2020-04" db="EMBL/GenBank/DDBJ databases">
        <authorList>
            <person name="Alioto T."/>
            <person name="Alioto T."/>
            <person name="Gomez Garrido J."/>
        </authorList>
    </citation>
    <scope>NUCLEOTIDE SEQUENCE [LARGE SCALE GENOMIC DNA]</scope>
</reference>
<keyword evidence="8" id="KW-1185">Reference proteome</keyword>
<evidence type="ECO:0000313" key="8">
    <source>
        <dbReference type="Proteomes" id="UP000494165"/>
    </source>
</evidence>
<comment type="caution">
    <text evidence="7">The sequence shown here is derived from an EMBL/GenBank/DDBJ whole genome shotgun (WGS) entry which is preliminary data.</text>
</comment>
<feature type="domain" description="Choline/carnitine acyltransferase" evidence="6">
    <location>
        <begin position="59"/>
        <end position="528"/>
    </location>
</feature>
<evidence type="ECO:0000259" key="6">
    <source>
        <dbReference type="Pfam" id="PF00755"/>
    </source>
</evidence>
<dbReference type="SUPFAM" id="SSF52777">
    <property type="entry name" value="CoA-dependent acyltransferases"/>
    <property type="match status" value="2"/>
</dbReference>
<dbReference type="InterPro" id="IPR042231">
    <property type="entry name" value="Cho/carn_acyl_trans_2"/>
</dbReference>
<proteinExistence type="inferred from homology"/>
<keyword evidence="3 5" id="KW-0012">Acyltransferase</keyword>
<dbReference type="InterPro" id="IPR023213">
    <property type="entry name" value="CAT-like_dom_sf"/>
</dbReference>
<evidence type="ECO:0000256" key="3">
    <source>
        <dbReference type="ARBA" id="ARBA00023315"/>
    </source>
</evidence>
<organism evidence="7 8">
    <name type="scientific">Cloeon dipterum</name>
    <dbReference type="NCBI Taxonomy" id="197152"/>
    <lineage>
        <taxon>Eukaryota</taxon>
        <taxon>Metazoa</taxon>
        <taxon>Ecdysozoa</taxon>
        <taxon>Arthropoda</taxon>
        <taxon>Hexapoda</taxon>
        <taxon>Insecta</taxon>
        <taxon>Pterygota</taxon>
        <taxon>Palaeoptera</taxon>
        <taxon>Ephemeroptera</taxon>
        <taxon>Pisciforma</taxon>
        <taxon>Baetidae</taxon>
        <taxon>Cloeon</taxon>
    </lineage>
</organism>
<dbReference type="PANTHER" id="PTHR22589">
    <property type="entry name" value="CARNITINE O-ACYLTRANSFERASE"/>
    <property type="match status" value="1"/>
</dbReference>
<dbReference type="GO" id="GO:0019254">
    <property type="term" value="P:carnitine metabolic process, CoA-linked"/>
    <property type="evidence" value="ECO:0007669"/>
    <property type="project" value="TreeGrafter"/>
</dbReference>
<dbReference type="FunFam" id="3.30.559.70:FF:000002">
    <property type="entry name" value="Carnitine O-acetyltransferase"/>
    <property type="match status" value="1"/>
</dbReference>
<keyword evidence="2 5" id="KW-0808">Transferase</keyword>
<protein>
    <recommendedName>
        <fullName evidence="6">Choline/carnitine acyltransferase domain-containing protein</fullName>
    </recommendedName>
</protein>
<dbReference type="Pfam" id="PF00755">
    <property type="entry name" value="Carn_acyltransf"/>
    <property type="match status" value="1"/>
</dbReference>
<evidence type="ECO:0000256" key="1">
    <source>
        <dbReference type="ARBA" id="ARBA00005232"/>
    </source>
</evidence>
<accession>A0A8S1CQV6</accession>
<dbReference type="EMBL" id="CADEPI010000050">
    <property type="protein sequence ID" value="CAB3370205.1"/>
    <property type="molecule type" value="Genomic_DNA"/>
</dbReference>
<dbReference type="Gene3D" id="3.30.559.10">
    <property type="entry name" value="Chloramphenicol acetyltransferase-like domain"/>
    <property type="match status" value="1"/>
</dbReference>
<dbReference type="InterPro" id="IPR039551">
    <property type="entry name" value="Cho/carn_acyl_trans"/>
</dbReference>
<evidence type="ECO:0000313" key="7">
    <source>
        <dbReference type="EMBL" id="CAB3370205.1"/>
    </source>
</evidence>
<dbReference type="AlphaFoldDB" id="A0A8S1CQV6"/>
<dbReference type="PROSITE" id="PS00440">
    <property type="entry name" value="ACYLTRANSF_C_2"/>
    <property type="match status" value="1"/>
</dbReference>
<dbReference type="PANTHER" id="PTHR22589:SF103">
    <property type="entry name" value="CARNITINE O-ACETYL-TRANSFERASE, ISOFORM A-RELATED"/>
    <property type="match status" value="1"/>
</dbReference>
<evidence type="ECO:0000256" key="5">
    <source>
        <dbReference type="RuleBase" id="RU003801"/>
    </source>
</evidence>
<dbReference type="GO" id="GO:0005777">
    <property type="term" value="C:peroxisome"/>
    <property type="evidence" value="ECO:0007669"/>
    <property type="project" value="TreeGrafter"/>
</dbReference>
<dbReference type="Gene3D" id="3.30.559.70">
    <property type="entry name" value="Choline/Carnitine o-acyltransferase, domain 2"/>
    <property type="match status" value="1"/>
</dbReference>
<evidence type="ECO:0000256" key="2">
    <source>
        <dbReference type="ARBA" id="ARBA00022679"/>
    </source>
</evidence>
<dbReference type="InterPro" id="IPR000542">
    <property type="entry name" value="Carn_acyl_trans"/>
</dbReference>
<comment type="similarity">
    <text evidence="1 5">Belongs to the carnitine/choline acetyltransferase family.</text>
</comment>
<dbReference type="GO" id="GO:0004092">
    <property type="term" value="F:carnitine O-acetyltransferase activity"/>
    <property type="evidence" value="ECO:0007669"/>
    <property type="project" value="TreeGrafter"/>
</dbReference>
<dbReference type="Proteomes" id="UP000494165">
    <property type="component" value="Unassembled WGS sequence"/>
</dbReference>
<name>A0A8S1CQV6_9INSE</name>
<sequence length="652" mass="73151">MFAKIFEVSAATASKVMAAHMSRNFLLKLPSKVCSTMAPNIINARFSTSPPKASALPRLPVPPLKITLDRYLRSIKPFVNAEELKVTENLAAKFGSAGGVGEKLQKLLDERAKNTENWLADWWLNTAYLEFRAPVVVFSNPGLVFPRKEISSVKEQLSNASQVIAAALDFKVKLDSNEIAQEKMGPHPLDMSQYFKVLGTCRIPAEKRDKLRLPNDKDPAKHIVVVHNNQFFKVNVYGNHGGPISQGQILGQLKDCIHDSQEVAPPVGILTSEHRDNWAKAHKILSQSPQNKAVLDAIETCLFLVCIDGPPSPDERAAPNQFTSAALKMTHGGGSRGNSANRWFDKTIQFVFGPDGEVGLTYEHSPAEGQPIAVMMDHIVNYCAQRHPQQPALRYAKPQILNFEVANEVSGMIEQAKINLDKLVEDLEMYSFAFTGYGKEYIKSQKLSPDSYVQMGIQYAFFRLHNVPGAHYESAATRRFIHGRTETIRSCSSESVKFAQTMLNGAASANEKAATLRNAIKAHKDYATLVICIPVKQTNKKILKNYGIPGSCRRRRGQTPFGPQTDRCRKRNRASRFVQGRCLHQEHPHAALHQPSCWSSRITHVLRTLGYGRLRMLLQPSQQRHDFRHFGAQLVPRNERPQIRRSSRRVFY</sequence>
<evidence type="ECO:0000256" key="4">
    <source>
        <dbReference type="PIRSR" id="PIRSR600542-1"/>
    </source>
</evidence>
<feature type="active site" description="Proton acceptor" evidence="4">
    <location>
        <position position="364"/>
    </location>
</feature>
<dbReference type="OrthoDB" id="240216at2759"/>
<gene>
    <name evidence="7" type="ORF">CLODIP_2_CD12173</name>
</gene>